<feature type="transmembrane region" description="Helical" evidence="1">
    <location>
        <begin position="39"/>
        <end position="59"/>
    </location>
</feature>
<keyword evidence="1" id="KW-0472">Membrane</keyword>
<organism evidence="2 3">
    <name type="scientific">Corallococcus terminator</name>
    <dbReference type="NCBI Taxonomy" id="2316733"/>
    <lineage>
        <taxon>Bacteria</taxon>
        <taxon>Pseudomonadati</taxon>
        <taxon>Myxococcota</taxon>
        <taxon>Myxococcia</taxon>
        <taxon>Myxococcales</taxon>
        <taxon>Cystobacterineae</taxon>
        <taxon>Myxococcaceae</taxon>
        <taxon>Corallococcus</taxon>
    </lineage>
</organism>
<dbReference type="EMBL" id="RAVZ01000329">
    <property type="protein sequence ID" value="RKG75531.1"/>
    <property type="molecule type" value="Genomic_DNA"/>
</dbReference>
<feature type="transmembrane region" description="Helical" evidence="1">
    <location>
        <begin position="71"/>
        <end position="92"/>
    </location>
</feature>
<name>A0A3A8IAW2_9BACT</name>
<sequence length="131" mass="13635">MSPPPPTREREPLSLNALLLAPSLLLAAGACVAVAARHFALAAAATGTLVLVPLVFRLWTRTWYRGLVLRGLGLFIAGMHLPMLVGGALAYGRIGCEPADCGQTLLLGIVLAPVAGAVCSVVYWLVGRPPV</sequence>
<reference evidence="3" key="1">
    <citation type="submission" date="2018-09" db="EMBL/GenBank/DDBJ databases">
        <authorList>
            <person name="Livingstone P.G."/>
            <person name="Whitworth D.E."/>
        </authorList>
    </citation>
    <scope>NUCLEOTIDE SEQUENCE [LARGE SCALE GENOMIC DNA]</scope>
    <source>
        <strain evidence="3">CA054A</strain>
    </source>
</reference>
<dbReference type="Proteomes" id="UP000268094">
    <property type="component" value="Unassembled WGS sequence"/>
</dbReference>
<keyword evidence="1" id="KW-0812">Transmembrane</keyword>
<evidence type="ECO:0000313" key="3">
    <source>
        <dbReference type="Proteomes" id="UP000268094"/>
    </source>
</evidence>
<accession>A0A3A8IAW2</accession>
<feature type="transmembrane region" description="Helical" evidence="1">
    <location>
        <begin position="104"/>
        <end position="126"/>
    </location>
</feature>
<comment type="caution">
    <text evidence="2">The sequence shown here is derived from an EMBL/GenBank/DDBJ whole genome shotgun (WGS) entry which is preliminary data.</text>
</comment>
<keyword evidence="1" id="KW-1133">Transmembrane helix</keyword>
<keyword evidence="3" id="KW-1185">Reference proteome</keyword>
<protein>
    <submittedName>
        <fullName evidence="2">Uncharacterized protein</fullName>
    </submittedName>
</protein>
<proteinExistence type="predicted"/>
<dbReference type="AlphaFoldDB" id="A0A3A8IAW2"/>
<evidence type="ECO:0000256" key="1">
    <source>
        <dbReference type="SAM" id="Phobius"/>
    </source>
</evidence>
<evidence type="ECO:0000313" key="2">
    <source>
        <dbReference type="EMBL" id="RKG75531.1"/>
    </source>
</evidence>
<dbReference type="RefSeq" id="WP_120544663.1">
    <property type="nucleotide sequence ID" value="NZ_RAVZ01000329.1"/>
</dbReference>
<dbReference type="OrthoDB" id="5518157at2"/>
<gene>
    <name evidence="2" type="ORF">D7V88_33390</name>
</gene>